<evidence type="ECO:0000313" key="1">
    <source>
        <dbReference type="EMBL" id="VEI73668.1"/>
    </source>
</evidence>
<sequence length="40" mass="4306">MIIPKAGTPFLSVVPIVKIVNITVKITLALKVLFPTSLTE</sequence>
<gene>
    <name evidence="1" type="ORF">NCTC13193_04280</name>
</gene>
<reference evidence="1 2" key="1">
    <citation type="submission" date="2018-12" db="EMBL/GenBank/DDBJ databases">
        <authorList>
            <consortium name="Pathogen Informatics"/>
        </authorList>
    </citation>
    <scope>NUCLEOTIDE SEQUENCE [LARGE SCALE GENOMIC DNA]</scope>
    <source>
        <strain evidence="1 2">NCTC13193</strain>
    </source>
</reference>
<dbReference type="AlphaFoldDB" id="A0A448T173"/>
<dbReference type="EMBL" id="LR134492">
    <property type="protein sequence ID" value="VEI73668.1"/>
    <property type="molecule type" value="Genomic_DNA"/>
</dbReference>
<protein>
    <submittedName>
        <fullName evidence="1">Uncharacterized protein</fullName>
    </submittedName>
</protein>
<accession>A0A448T173</accession>
<organism evidence="1 2">
    <name type="scientific">Serratia fonticola</name>
    <dbReference type="NCBI Taxonomy" id="47917"/>
    <lineage>
        <taxon>Bacteria</taxon>
        <taxon>Pseudomonadati</taxon>
        <taxon>Pseudomonadota</taxon>
        <taxon>Gammaproteobacteria</taxon>
        <taxon>Enterobacterales</taxon>
        <taxon>Yersiniaceae</taxon>
        <taxon>Serratia</taxon>
    </lineage>
</organism>
<evidence type="ECO:0000313" key="2">
    <source>
        <dbReference type="Proteomes" id="UP000270487"/>
    </source>
</evidence>
<name>A0A448T173_SERFO</name>
<proteinExistence type="predicted"/>
<dbReference type="Proteomes" id="UP000270487">
    <property type="component" value="Chromosome"/>
</dbReference>